<dbReference type="AlphaFoldDB" id="A0A5B7J618"/>
<dbReference type="EMBL" id="VSRR010090259">
    <property type="protein sequence ID" value="MPC92150.1"/>
    <property type="molecule type" value="Genomic_DNA"/>
</dbReference>
<evidence type="ECO:0000313" key="2">
    <source>
        <dbReference type="EMBL" id="MPC92150.1"/>
    </source>
</evidence>
<feature type="region of interest" description="Disordered" evidence="1">
    <location>
        <begin position="24"/>
        <end position="51"/>
    </location>
</feature>
<gene>
    <name evidence="2" type="ORF">E2C01_087222</name>
</gene>
<comment type="caution">
    <text evidence="2">The sequence shown here is derived from an EMBL/GenBank/DDBJ whole genome shotgun (WGS) entry which is preliminary data.</text>
</comment>
<keyword evidence="3" id="KW-1185">Reference proteome</keyword>
<dbReference type="Proteomes" id="UP000324222">
    <property type="component" value="Unassembled WGS sequence"/>
</dbReference>
<protein>
    <submittedName>
        <fullName evidence="2">Uncharacterized protein</fullName>
    </submittedName>
</protein>
<accession>A0A5B7J618</accession>
<sequence>MQPSNSGEWWRAVELHYAALSRAKQQSFSSDKSRTLAPPLSRATTPQRTDCSAEVQIATHHIQYFDDEQGTHLSHLPQYQRKE</sequence>
<organism evidence="2 3">
    <name type="scientific">Portunus trituberculatus</name>
    <name type="common">Swimming crab</name>
    <name type="synonym">Neptunus trituberculatus</name>
    <dbReference type="NCBI Taxonomy" id="210409"/>
    <lineage>
        <taxon>Eukaryota</taxon>
        <taxon>Metazoa</taxon>
        <taxon>Ecdysozoa</taxon>
        <taxon>Arthropoda</taxon>
        <taxon>Crustacea</taxon>
        <taxon>Multicrustacea</taxon>
        <taxon>Malacostraca</taxon>
        <taxon>Eumalacostraca</taxon>
        <taxon>Eucarida</taxon>
        <taxon>Decapoda</taxon>
        <taxon>Pleocyemata</taxon>
        <taxon>Brachyura</taxon>
        <taxon>Eubrachyura</taxon>
        <taxon>Portunoidea</taxon>
        <taxon>Portunidae</taxon>
        <taxon>Portuninae</taxon>
        <taxon>Portunus</taxon>
    </lineage>
</organism>
<name>A0A5B7J618_PORTR</name>
<proteinExistence type="predicted"/>
<reference evidence="2 3" key="1">
    <citation type="submission" date="2019-05" db="EMBL/GenBank/DDBJ databases">
        <title>Another draft genome of Portunus trituberculatus and its Hox gene families provides insights of decapod evolution.</title>
        <authorList>
            <person name="Jeong J.-H."/>
            <person name="Song I."/>
            <person name="Kim S."/>
            <person name="Choi T."/>
            <person name="Kim D."/>
            <person name="Ryu S."/>
            <person name="Kim W."/>
        </authorList>
    </citation>
    <scope>NUCLEOTIDE SEQUENCE [LARGE SCALE GENOMIC DNA]</scope>
    <source>
        <tissue evidence="2">Muscle</tissue>
    </source>
</reference>
<evidence type="ECO:0000313" key="3">
    <source>
        <dbReference type="Proteomes" id="UP000324222"/>
    </source>
</evidence>
<evidence type="ECO:0000256" key="1">
    <source>
        <dbReference type="SAM" id="MobiDB-lite"/>
    </source>
</evidence>